<comment type="caution">
    <text evidence="1">The sequence shown here is derived from an EMBL/GenBank/DDBJ whole genome shotgun (WGS) entry which is preliminary data.</text>
</comment>
<gene>
    <name evidence="1" type="ORF">OVN521_LOCUS13450</name>
</gene>
<feature type="non-terminal residue" evidence="1">
    <location>
        <position position="1"/>
    </location>
</feature>
<name>A0A819M1L8_9BILA</name>
<organism evidence="1 2">
    <name type="scientific">Rotaria magnacalcarata</name>
    <dbReference type="NCBI Taxonomy" id="392030"/>
    <lineage>
        <taxon>Eukaryota</taxon>
        <taxon>Metazoa</taxon>
        <taxon>Spiralia</taxon>
        <taxon>Gnathifera</taxon>
        <taxon>Rotifera</taxon>
        <taxon>Eurotatoria</taxon>
        <taxon>Bdelloidea</taxon>
        <taxon>Philodinida</taxon>
        <taxon>Philodinidae</taxon>
        <taxon>Rotaria</taxon>
    </lineage>
</organism>
<dbReference type="AlphaFoldDB" id="A0A819M1L8"/>
<dbReference type="Gene3D" id="3.80.10.10">
    <property type="entry name" value="Ribonuclease Inhibitor"/>
    <property type="match status" value="1"/>
</dbReference>
<reference evidence="1" key="1">
    <citation type="submission" date="2021-02" db="EMBL/GenBank/DDBJ databases">
        <authorList>
            <person name="Nowell W R."/>
        </authorList>
    </citation>
    <scope>NUCLEOTIDE SEQUENCE</scope>
</reference>
<protein>
    <submittedName>
        <fullName evidence="1">Uncharacterized protein</fullName>
    </submittedName>
</protein>
<keyword evidence="2" id="KW-1185">Reference proteome</keyword>
<dbReference type="EMBL" id="CAJOBG010001959">
    <property type="protein sequence ID" value="CAF3972381.1"/>
    <property type="molecule type" value="Genomic_DNA"/>
</dbReference>
<accession>A0A819M1L8</accession>
<proteinExistence type="predicted"/>
<dbReference type="SUPFAM" id="SSF52047">
    <property type="entry name" value="RNI-like"/>
    <property type="match status" value="1"/>
</dbReference>
<evidence type="ECO:0000313" key="2">
    <source>
        <dbReference type="Proteomes" id="UP000663866"/>
    </source>
</evidence>
<dbReference type="InterPro" id="IPR032675">
    <property type="entry name" value="LRR_dom_sf"/>
</dbReference>
<dbReference type="Proteomes" id="UP000663866">
    <property type="component" value="Unassembled WGS sequence"/>
</dbReference>
<evidence type="ECO:0000313" key="1">
    <source>
        <dbReference type="EMBL" id="CAF3972381.1"/>
    </source>
</evidence>
<sequence>DFDTYPHAQECLIGLTRSLETTVLRRLQIVQMDDTDFEVLVKSLPKTLIHLDLGDNRISKKSIPILQSCIISNGDNLKELILDNWLIRPDLQ</sequence>